<dbReference type="EMBL" id="JAPEVB010000002">
    <property type="protein sequence ID" value="KAJ4394756.1"/>
    <property type="molecule type" value="Genomic_DNA"/>
</dbReference>
<dbReference type="GO" id="GO:0008106">
    <property type="term" value="F:alcohol dehydrogenase (NADP+) activity"/>
    <property type="evidence" value="ECO:0007669"/>
    <property type="project" value="UniProtKB-EC"/>
</dbReference>
<dbReference type="OrthoDB" id="1879366at2759"/>
<dbReference type="EC" id="1.1.1.2" evidence="9"/>
<dbReference type="SMART" id="SM00829">
    <property type="entry name" value="PKS_ER"/>
    <property type="match status" value="1"/>
</dbReference>
<evidence type="ECO:0000256" key="7">
    <source>
        <dbReference type="ARBA" id="ARBA00022857"/>
    </source>
</evidence>
<keyword evidence="14" id="KW-1185">Reference proteome</keyword>
<comment type="similarity">
    <text evidence="2 11">Belongs to the zinc-containing alcohol dehydrogenase family.</text>
</comment>
<accession>A0A9W8YZQ2</accession>
<gene>
    <name evidence="13" type="ORF">N0V93_003976</name>
</gene>
<evidence type="ECO:0000313" key="13">
    <source>
        <dbReference type="EMBL" id="KAJ4394756.1"/>
    </source>
</evidence>
<comment type="caution">
    <text evidence="13">The sequence shown here is derived from an EMBL/GenBank/DDBJ whole genome shotgun (WGS) entry which is preliminary data.</text>
</comment>
<evidence type="ECO:0000256" key="11">
    <source>
        <dbReference type="RuleBase" id="RU361277"/>
    </source>
</evidence>
<dbReference type="SUPFAM" id="SSF51735">
    <property type="entry name" value="NAD(P)-binding Rossmann-fold domains"/>
    <property type="match status" value="1"/>
</dbReference>
<dbReference type="Gene3D" id="3.90.180.10">
    <property type="entry name" value="Medium-chain alcohol dehydrogenases, catalytic domain"/>
    <property type="match status" value="1"/>
</dbReference>
<dbReference type="AlphaFoldDB" id="A0A9W8YZQ2"/>
<evidence type="ECO:0000256" key="10">
    <source>
        <dbReference type="ARBA" id="ARBA00050997"/>
    </source>
</evidence>
<comment type="cofactor">
    <cofactor evidence="1 11">
        <name>Zn(2+)</name>
        <dbReference type="ChEBI" id="CHEBI:29105"/>
    </cofactor>
</comment>
<dbReference type="InterPro" id="IPR002328">
    <property type="entry name" value="ADH_Zn_CS"/>
</dbReference>
<dbReference type="InterPro" id="IPR013154">
    <property type="entry name" value="ADH-like_N"/>
</dbReference>
<dbReference type="InterPro" id="IPR020843">
    <property type="entry name" value="ER"/>
</dbReference>
<dbReference type="InterPro" id="IPR036291">
    <property type="entry name" value="NAD(P)-bd_dom_sf"/>
</dbReference>
<dbReference type="InterPro" id="IPR047109">
    <property type="entry name" value="CAD-like"/>
</dbReference>
<keyword evidence="6 11" id="KW-0862">Zinc</keyword>
<evidence type="ECO:0000256" key="2">
    <source>
        <dbReference type="ARBA" id="ARBA00008072"/>
    </source>
</evidence>
<keyword evidence="5 11" id="KW-0479">Metal-binding</keyword>
<feature type="domain" description="Enoyl reductase (ER)" evidence="12">
    <location>
        <begin position="22"/>
        <end position="356"/>
    </location>
</feature>
<keyword evidence="7" id="KW-0521">NADP</keyword>
<reference evidence="13" key="1">
    <citation type="submission" date="2022-10" db="EMBL/GenBank/DDBJ databases">
        <title>Tapping the CABI collections for fungal endophytes: first genome assemblies for Collariella, Neodidymelliopsis, Ascochyta clinopodiicola, Didymella pomorum, Didymosphaeria variabile, Neocosmospora piperis and Neocucurbitaria cava.</title>
        <authorList>
            <person name="Hill R."/>
        </authorList>
    </citation>
    <scope>NUCLEOTIDE SEQUENCE</scope>
    <source>
        <strain evidence="13">IMI 355082</strain>
    </source>
</reference>
<evidence type="ECO:0000256" key="5">
    <source>
        <dbReference type="ARBA" id="ARBA00022723"/>
    </source>
</evidence>
<evidence type="ECO:0000256" key="9">
    <source>
        <dbReference type="ARBA" id="ARBA00024074"/>
    </source>
</evidence>
<evidence type="ECO:0000256" key="3">
    <source>
        <dbReference type="ARBA" id="ARBA00011738"/>
    </source>
</evidence>
<dbReference type="InterPro" id="IPR013149">
    <property type="entry name" value="ADH-like_C"/>
</dbReference>
<dbReference type="Pfam" id="PF08240">
    <property type="entry name" value="ADH_N"/>
    <property type="match status" value="1"/>
</dbReference>
<organism evidence="13 14">
    <name type="scientific">Gnomoniopsis smithogilvyi</name>
    <dbReference type="NCBI Taxonomy" id="1191159"/>
    <lineage>
        <taxon>Eukaryota</taxon>
        <taxon>Fungi</taxon>
        <taxon>Dikarya</taxon>
        <taxon>Ascomycota</taxon>
        <taxon>Pezizomycotina</taxon>
        <taxon>Sordariomycetes</taxon>
        <taxon>Sordariomycetidae</taxon>
        <taxon>Diaporthales</taxon>
        <taxon>Gnomoniaceae</taxon>
        <taxon>Gnomoniopsis</taxon>
    </lineage>
</organism>
<dbReference type="PROSITE" id="PS00059">
    <property type="entry name" value="ADH_ZINC"/>
    <property type="match status" value="1"/>
</dbReference>
<evidence type="ECO:0000313" key="14">
    <source>
        <dbReference type="Proteomes" id="UP001140453"/>
    </source>
</evidence>
<dbReference type="SUPFAM" id="SSF50129">
    <property type="entry name" value="GroES-like"/>
    <property type="match status" value="1"/>
</dbReference>
<comment type="catalytic activity">
    <reaction evidence="10">
        <text>a primary alcohol + NADP(+) = an aldehyde + NADPH + H(+)</text>
        <dbReference type="Rhea" id="RHEA:15937"/>
        <dbReference type="ChEBI" id="CHEBI:15378"/>
        <dbReference type="ChEBI" id="CHEBI:15734"/>
        <dbReference type="ChEBI" id="CHEBI:17478"/>
        <dbReference type="ChEBI" id="CHEBI:57783"/>
        <dbReference type="ChEBI" id="CHEBI:58349"/>
        <dbReference type="EC" id="1.1.1.2"/>
    </reaction>
    <physiologicalReaction direction="left-to-right" evidence="10">
        <dbReference type="Rhea" id="RHEA:15938"/>
    </physiologicalReaction>
    <physiologicalReaction direction="right-to-left" evidence="10">
        <dbReference type="Rhea" id="RHEA:15939"/>
    </physiologicalReaction>
</comment>
<dbReference type="Pfam" id="PF00107">
    <property type="entry name" value="ADH_zinc_N"/>
    <property type="match status" value="1"/>
</dbReference>
<keyword evidence="8" id="KW-0560">Oxidoreductase</keyword>
<evidence type="ECO:0000256" key="1">
    <source>
        <dbReference type="ARBA" id="ARBA00001947"/>
    </source>
</evidence>
<evidence type="ECO:0000256" key="4">
    <source>
        <dbReference type="ARBA" id="ARBA00022553"/>
    </source>
</evidence>
<evidence type="ECO:0000256" key="6">
    <source>
        <dbReference type="ARBA" id="ARBA00022833"/>
    </source>
</evidence>
<evidence type="ECO:0000259" key="12">
    <source>
        <dbReference type="SMART" id="SM00829"/>
    </source>
</evidence>
<dbReference type="Proteomes" id="UP001140453">
    <property type="component" value="Unassembled WGS sequence"/>
</dbReference>
<dbReference type="CDD" id="cd05283">
    <property type="entry name" value="CAD1"/>
    <property type="match status" value="1"/>
</dbReference>
<name>A0A9W8YZQ2_9PEZI</name>
<dbReference type="PANTHER" id="PTHR42683">
    <property type="entry name" value="ALDEHYDE REDUCTASE"/>
    <property type="match status" value="1"/>
</dbReference>
<comment type="subunit">
    <text evidence="3">Homodimer.</text>
</comment>
<dbReference type="FunFam" id="3.40.50.720:FF:000158">
    <property type="entry name" value="Zinc-binding alcohol dehydrogenase"/>
    <property type="match status" value="1"/>
</dbReference>
<dbReference type="GO" id="GO:0006066">
    <property type="term" value="P:alcohol metabolic process"/>
    <property type="evidence" value="ECO:0007669"/>
    <property type="project" value="UniProtKB-ARBA"/>
</dbReference>
<keyword evidence="4" id="KW-0597">Phosphoprotein</keyword>
<dbReference type="GO" id="GO:0008270">
    <property type="term" value="F:zinc ion binding"/>
    <property type="evidence" value="ECO:0007669"/>
    <property type="project" value="InterPro"/>
</dbReference>
<protein>
    <recommendedName>
        <fullName evidence="9">alcohol dehydrogenase (NADP(+))</fullName>
        <ecNumber evidence="9">1.1.1.2</ecNumber>
    </recommendedName>
</protein>
<sequence>MGSTTDYKFEGWTAHDPSAIEGNMKWQEIKPKAWEETDVDIKITHCGMCGSDLHFLSNGWGATSWPLTVGHEIVGVAVRVGSEVKSGIKVGDRVGVGAQGDSCLSRNGKCAECDIGEENYCDQIVWAYNSKHFNGDINTGGYATHHRSPGHFVVKIPDGLDSAQAAPMLCGGVTMFRPLKQHKVKAGMSVGIVGVGGLGHYGVLYAKALGARVVGISRRESKREEVMSLGADGYIATADEKDWATKHAKSLDLIISTVASANVPLTEYLCLLKKGGSFTQVGLPDDGVFQLNGAVVIHNRLNFEGSVIGSPQDLRDMLEFVTEHNIKGLIQERPMKDATQAVVDLEAGKARYRYVLVNES</sequence>
<dbReference type="InterPro" id="IPR011032">
    <property type="entry name" value="GroES-like_sf"/>
</dbReference>
<proteinExistence type="inferred from homology"/>
<dbReference type="Gene3D" id="3.40.50.720">
    <property type="entry name" value="NAD(P)-binding Rossmann-like Domain"/>
    <property type="match status" value="1"/>
</dbReference>
<evidence type="ECO:0000256" key="8">
    <source>
        <dbReference type="ARBA" id="ARBA00023002"/>
    </source>
</evidence>